<evidence type="ECO:0000313" key="3">
    <source>
        <dbReference type="Proteomes" id="UP000276133"/>
    </source>
</evidence>
<protein>
    <submittedName>
        <fullName evidence="2">Uncharacterized protein</fullName>
    </submittedName>
</protein>
<reference evidence="2 3" key="1">
    <citation type="journal article" date="2018" name="Sci. Rep.">
        <title>Genomic signatures of local adaptation to the degree of environmental predictability in rotifers.</title>
        <authorList>
            <person name="Franch-Gras L."/>
            <person name="Hahn C."/>
            <person name="Garcia-Roger E.M."/>
            <person name="Carmona M.J."/>
            <person name="Serra M."/>
            <person name="Gomez A."/>
        </authorList>
    </citation>
    <scope>NUCLEOTIDE SEQUENCE [LARGE SCALE GENOMIC DNA]</scope>
    <source>
        <strain evidence="2">HYR1</strain>
    </source>
</reference>
<dbReference type="Proteomes" id="UP000276133">
    <property type="component" value="Unassembled WGS sequence"/>
</dbReference>
<feature type="region of interest" description="Disordered" evidence="1">
    <location>
        <begin position="1"/>
        <end position="67"/>
    </location>
</feature>
<gene>
    <name evidence="2" type="ORF">BpHYR1_012171</name>
</gene>
<dbReference type="EMBL" id="REGN01001615">
    <property type="protein sequence ID" value="RNA33587.1"/>
    <property type="molecule type" value="Genomic_DNA"/>
</dbReference>
<organism evidence="2 3">
    <name type="scientific">Brachionus plicatilis</name>
    <name type="common">Marine rotifer</name>
    <name type="synonym">Brachionus muelleri</name>
    <dbReference type="NCBI Taxonomy" id="10195"/>
    <lineage>
        <taxon>Eukaryota</taxon>
        <taxon>Metazoa</taxon>
        <taxon>Spiralia</taxon>
        <taxon>Gnathifera</taxon>
        <taxon>Rotifera</taxon>
        <taxon>Eurotatoria</taxon>
        <taxon>Monogononta</taxon>
        <taxon>Pseudotrocha</taxon>
        <taxon>Ploima</taxon>
        <taxon>Brachionidae</taxon>
        <taxon>Brachionus</taxon>
    </lineage>
</organism>
<comment type="caution">
    <text evidence="2">The sequence shown here is derived from an EMBL/GenBank/DDBJ whole genome shotgun (WGS) entry which is preliminary data.</text>
</comment>
<accession>A0A3M7SD60</accession>
<evidence type="ECO:0000256" key="1">
    <source>
        <dbReference type="SAM" id="MobiDB-lite"/>
    </source>
</evidence>
<proteinExistence type="predicted"/>
<keyword evidence="3" id="KW-1185">Reference proteome</keyword>
<dbReference type="AlphaFoldDB" id="A0A3M7SD60"/>
<name>A0A3M7SD60_BRAPC</name>
<evidence type="ECO:0000313" key="2">
    <source>
        <dbReference type="EMBL" id="RNA33587.1"/>
    </source>
</evidence>
<sequence>MLTQNQLSRQVKEEDNKMETTEVTVNDGSNGDYEIGDEGTGIDRTASPEESEDMNTRGEDGLFSCGA</sequence>
<feature type="compositionally biased region" description="Basic and acidic residues" evidence="1">
    <location>
        <begin position="10"/>
        <end position="20"/>
    </location>
</feature>